<proteinExistence type="predicted"/>
<feature type="compositionally biased region" description="Low complexity" evidence="1">
    <location>
        <begin position="360"/>
        <end position="377"/>
    </location>
</feature>
<dbReference type="AlphaFoldDB" id="A0A1E7FAQ1"/>
<dbReference type="KEGG" id="fcy:FRACYDRAFT_239938"/>
<feature type="compositionally biased region" description="Low complexity" evidence="1">
    <location>
        <begin position="327"/>
        <end position="338"/>
    </location>
</feature>
<protein>
    <submittedName>
        <fullName evidence="2">Uncharacterized protein</fullName>
    </submittedName>
</protein>
<sequence length="501" mass="55895">MKDLPSLQDLHCGSLQVKSIDALLAIRHHILPSTMKNSDGGRLVILTLKKHREGIWIRKLVERLESIKVQVAATKQNCNDHNNYQIEVRTLEDWLASGWLVSDTLNQQVNHNDILGIVNRVSDAASPALYKACCAVLHYFQSLRIPVWNGSKAYSLCGNKWMHHLLFRRANLSAPTTMSYWIGDDDGDNDREEEMTEEKTTYIDTSIFRQDDITGTTQLLIKPNAGGFGAGIKKISIPLPSSSSLGDDAIYTKQGMVKISIPSSYEDCMALIQQYEQPRDRKLYRVWFLNGKIQCAVERQIGKETEYDDDTSSAEFTSGCASGGNNGSSSSSSDQNHGNKYETTNSLSQKLSNNHTVTTSPLPSESLHSSPSPSSSPRMVAWKVPNEVRQEIEDRLLPLLEDAHSGSIEFLYTSLTLSNEKNAASKGSSGSEEVSSSWPRLYFDLNLLSTLPVFDDDEVTEEDGGGKFWSNDYDPSYDPWHELAHSIWEFCITTSIAQPRG</sequence>
<dbReference type="Gene3D" id="3.40.50.20">
    <property type="match status" value="1"/>
</dbReference>
<name>A0A1E7FAQ1_9STRA</name>
<reference evidence="2 3" key="1">
    <citation type="submission" date="2016-09" db="EMBL/GenBank/DDBJ databases">
        <title>Extensive genetic diversity and differential bi-allelic expression allows diatom success in the polar Southern Ocean.</title>
        <authorList>
            <consortium name="DOE Joint Genome Institute"/>
            <person name="Mock T."/>
            <person name="Otillar R.P."/>
            <person name="Strauss J."/>
            <person name="Dupont C."/>
            <person name="Frickenhaus S."/>
            <person name="Maumus F."/>
            <person name="Mcmullan M."/>
            <person name="Sanges R."/>
            <person name="Schmutz J."/>
            <person name="Toseland A."/>
            <person name="Valas R."/>
            <person name="Veluchamy A."/>
            <person name="Ward B.J."/>
            <person name="Allen A."/>
            <person name="Barry K."/>
            <person name="Falciatore A."/>
            <person name="Ferrante M."/>
            <person name="Fortunato A.E."/>
            <person name="Gloeckner G."/>
            <person name="Gruber A."/>
            <person name="Hipkin R."/>
            <person name="Janech M."/>
            <person name="Kroth P."/>
            <person name="Leese F."/>
            <person name="Lindquist E."/>
            <person name="Lyon B.R."/>
            <person name="Martin J."/>
            <person name="Mayer C."/>
            <person name="Parker M."/>
            <person name="Quesneville H."/>
            <person name="Raymond J."/>
            <person name="Uhlig C."/>
            <person name="Valentin K.U."/>
            <person name="Worden A.Z."/>
            <person name="Armbrust E.V."/>
            <person name="Bowler C."/>
            <person name="Green B."/>
            <person name="Moulton V."/>
            <person name="Van Oosterhout C."/>
            <person name="Grigoriev I."/>
        </authorList>
    </citation>
    <scope>NUCLEOTIDE SEQUENCE [LARGE SCALE GENOMIC DNA]</scope>
    <source>
        <strain evidence="2 3">CCMP1102</strain>
    </source>
</reference>
<evidence type="ECO:0000256" key="1">
    <source>
        <dbReference type="SAM" id="MobiDB-lite"/>
    </source>
</evidence>
<evidence type="ECO:0000313" key="3">
    <source>
        <dbReference type="Proteomes" id="UP000095751"/>
    </source>
</evidence>
<evidence type="ECO:0000313" key="2">
    <source>
        <dbReference type="EMBL" id="OEU15260.1"/>
    </source>
</evidence>
<dbReference type="EMBL" id="KV784359">
    <property type="protein sequence ID" value="OEU15260.1"/>
    <property type="molecule type" value="Genomic_DNA"/>
</dbReference>
<accession>A0A1E7FAQ1</accession>
<dbReference type="OrthoDB" id="45864at2759"/>
<gene>
    <name evidence="2" type="ORF">FRACYDRAFT_239938</name>
</gene>
<dbReference type="InParanoid" id="A0A1E7FAQ1"/>
<dbReference type="Proteomes" id="UP000095751">
    <property type="component" value="Unassembled WGS sequence"/>
</dbReference>
<feature type="compositionally biased region" description="Polar residues" evidence="1">
    <location>
        <begin position="341"/>
        <end position="359"/>
    </location>
</feature>
<feature type="region of interest" description="Disordered" evidence="1">
    <location>
        <begin position="305"/>
        <end position="379"/>
    </location>
</feature>
<organism evidence="2 3">
    <name type="scientific">Fragilariopsis cylindrus CCMP1102</name>
    <dbReference type="NCBI Taxonomy" id="635003"/>
    <lineage>
        <taxon>Eukaryota</taxon>
        <taxon>Sar</taxon>
        <taxon>Stramenopiles</taxon>
        <taxon>Ochrophyta</taxon>
        <taxon>Bacillariophyta</taxon>
        <taxon>Bacillariophyceae</taxon>
        <taxon>Bacillariophycidae</taxon>
        <taxon>Bacillariales</taxon>
        <taxon>Bacillariaceae</taxon>
        <taxon>Fragilariopsis</taxon>
    </lineage>
</organism>
<keyword evidence="3" id="KW-1185">Reference proteome</keyword>